<accession>A0ABT2R7F8</accession>
<keyword evidence="1" id="KW-1133">Transmembrane helix</keyword>
<dbReference type="RefSeq" id="WP_262661007.1">
    <property type="nucleotide sequence ID" value="NZ_JAMHKS010000064.1"/>
</dbReference>
<sequence length="484" mass="53698">MLNNVRNYFLAMAAFLLPTLLANTYYIDDNGRSIEGYYNWGIDGRPLAEGVMKWIMLKGGSVDLFPLNIIISCLALAVAFSVLRAFLDKGVSLSKWTFPLPLLIAFNIFYMEPSYYRFDSITISLSIALSVLASIYVLRGKWDYLTTTAATIATLSLYQTSVNIIMLLSVANAVLLAVKTENFAAIFKALVVKGLAVASGAIIYFAVILPRYVIASHGADHPGVNLSTAFSNLYVNFVSIINIIASLISLKHGIAVLASVFALAIVSCLVIAWRLRHNGVMLSVFIALSPFVCLILMPGVSLTLDNILSSPRIYTSFGAMQYFCFAVFYFALPQKAKLASLICVPFLIFPMIVNYAYGNAMKAQDARNLQTLNEIGDATGVSESRIKLIFNGDYPYAPVTENTLSSFPVLRTLIPNYFTNWWWSFQFMRRNGYSYDFPAGKDVSYAVNELNICNDSDIKKTRDFNAYVKNGFALIDFTKTSCNQ</sequence>
<comment type="caution">
    <text evidence="2">The sequence shown here is derived from an EMBL/GenBank/DDBJ whole genome shotgun (WGS) entry which is preliminary data.</text>
</comment>
<keyword evidence="3" id="KW-1185">Reference proteome</keyword>
<evidence type="ECO:0000256" key="1">
    <source>
        <dbReference type="SAM" id="Phobius"/>
    </source>
</evidence>
<gene>
    <name evidence="2" type="ORF">M8318_03850</name>
</gene>
<feature type="transmembrane region" description="Helical" evidence="1">
    <location>
        <begin position="338"/>
        <end position="357"/>
    </location>
</feature>
<keyword evidence="1" id="KW-0812">Transmembrane</keyword>
<dbReference type="EMBL" id="JAMHKS010000064">
    <property type="protein sequence ID" value="MCU6676800.1"/>
    <property type="molecule type" value="Genomic_DNA"/>
</dbReference>
<dbReference type="InterPro" id="IPR025686">
    <property type="entry name" value="Glucos_trans_II"/>
</dbReference>
<feature type="transmembrane region" description="Helical" evidence="1">
    <location>
        <begin position="229"/>
        <end position="248"/>
    </location>
</feature>
<feature type="transmembrane region" description="Helical" evidence="1">
    <location>
        <begin position="118"/>
        <end position="138"/>
    </location>
</feature>
<feature type="transmembrane region" description="Helical" evidence="1">
    <location>
        <begin position="255"/>
        <end position="273"/>
    </location>
</feature>
<keyword evidence="1" id="KW-0472">Membrane</keyword>
<feature type="transmembrane region" description="Helical" evidence="1">
    <location>
        <begin position="190"/>
        <end position="209"/>
    </location>
</feature>
<feature type="transmembrane region" description="Helical" evidence="1">
    <location>
        <begin position="6"/>
        <end position="27"/>
    </location>
</feature>
<protein>
    <submittedName>
        <fullName evidence="2">Glucosyltransferase domain-containing protein</fullName>
    </submittedName>
</protein>
<feature type="transmembrane region" description="Helical" evidence="1">
    <location>
        <begin position="158"/>
        <end position="178"/>
    </location>
</feature>
<name>A0ABT2R7F8_9ENTR</name>
<feature type="transmembrane region" description="Helical" evidence="1">
    <location>
        <begin position="279"/>
        <end position="301"/>
    </location>
</feature>
<proteinExistence type="predicted"/>
<dbReference type="Pfam" id="PF14264">
    <property type="entry name" value="Glucos_trans_II"/>
    <property type="match status" value="1"/>
</dbReference>
<evidence type="ECO:0000313" key="3">
    <source>
        <dbReference type="Proteomes" id="UP001062027"/>
    </source>
</evidence>
<dbReference type="Proteomes" id="UP001062027">
    <property type="component" value="Unassembled WGS sequence"/>
</dbReference>
<organism evidence="2 3">
    <name type="scientific">Leclercia tamurae</name>
    <dbReference type="NCBI Taxonomy" id="2926467"/>
    <lineage>
        <taxon>Bacteria</taxon>
        <taxon>Pseudomonadati</taxon>
        <taxon>Pseudomonadota</taxon>
        <taxon>Gammaproteobacteria</taxon>
        <taxon>Enterobacterales</taxon>
        <taxon>Enterobacteriaceae</taxon>
        <taxon>Leclercia</taxon>
    </lineage>
</organism>
<evidence type="ECO:0000313" key="2">
    <source>
        <dbReference type="EMBL" id="MCU6676800.1"/>
    </source>
</evidence>
<feature type="transmembrane region" description="Helical" evidence="1">
    <location>
        <begin position="313"/>
        <end position="332"/>
    </location>
</feature>
<feature type="transmembrane region" description="Helical" evidence="1">
    <location>
        <begin position="93"/>
        <end position="111"/>
    </location>
</feature>
<reference evidence="2" key="1">
    <citation type="submission" date="2022-05" db="EMBL/GenBank/DDBJ databases">
        <title>Description of a novel species of Leclercia; Leclercia tamurae and the Proposal for a Novel Genus Silvania gen. nov. Containing Two Novel Species Silvania hatchlandensis sp. nov. and Silvania confinis sp. nov. Isolated from the Rhizosphere of Oak.</title>
        <authorList>
            <person name="Maddock D.W."/>
            <person name="Brady C.L."/>
            <person name="Denman S."/>
            <person name="Arnold D."/>
        </authorList>
    </citation>
    <scope>NUCLEOTIDE SEQUENCE</scope>
    <source>
        <strain evidence="2">H6S3</strain>
    </source>
</reference>
<feature type="transmembrane region" description="Helical" evidence="1">
    <location>
        <begin position="64"/>
        <end position="87"/>
    </location>
</feature>